<reference evidence="4" key="1">
    <citation type="submission" date="2022-07" db="EMBL/GenBank/DDBJ databases">
        <title>Genome Sequence of Xylaria arbuscula.</title>
        <authorList>
            <person name="Buettner E."/>
        </authorList>
    </citation>
    <scope>NUCLEOTIDE SEQUENCE</scope>
    <source>
        <strain evidence="4">VT107</strain>
    </source>
</reference>
<feature type="region of interest" description="Disordered" evidence="2">
    <location>
        <begin position="569"/>
        <end position="701"/>
    </location>
</feature>
<dbReference type="InterPro" id="IPR001878">
    <property type="entry name" value="Znf_CCHC"/>
</dbReference>
<feature type="compositionally biased region" description="Basic and acidic residues" evidence="2">
    <location>
        <begin position="333"/>
        <end position="348"/>
    </location>
</feature>
<feature type="compositionally biased region" description="Polar residues" evidence="2">
    <location>
        <begin position="665"/>
        <end position="678"/>
    </location>
</feature>
<evidence type="ECO:0000256" key="1">
    <source>
        <dbReference type="PROSITE-ProRule" id="PRU00047"/>
    </source>
</evidence>
<organism evidence="4 5">
    <name type="scientific">Xylaria arbuscula</name>
    <dbReference type="NCBI Taxonomy" id="114810"/>
    <lineage>
        <taxon>Eukaryota</taxon>
        <taxon>Fungi</taxon>
        <taxon>Dikarya</taxon>
        <taxon>Ascomycota</taxon>
        <taxon>Pezizomycotina</taxon>
        <taxon>Sordariomycetes</taxon>
        <taxon>Xylariomycetidae</taxon>
        <taxon>Xylariales</taxon>
        <taxon>Xylariaceae</taxon>
        <taxon>Xylaria</taxon>
    </lineage>
</organism>
<keyword evidence="5" id="KW-1185">Reference proteome</keyword>
<dbReference type="InterPro" id="IPR036875">
    <property type="entry name" value="Znf_CCHC_sf"/>
</dbReference>
<evidence type="ECO:0000313" key="4">
    <source>
        <dbReference type="EMBL" id="KAJ3574518.1"/>
    </source>
</evidence>
<feature type="compositionally biased region" description="Basic and acidic residues" evidence="2">
    <location>
        <begin position="504"/>
        <end position="525"/>
    </location>
</feature>
<feature type="region of interest" description="Disordered" evidence="2">
    <location>
        <begin position="40"/>
        <end position="348"/>
    </location>
</feature>
<dbReference type="EMBL" id="JANPWZ010000605">
    <property type="protein sequence ID" value="KAJ3574518.1"/>
    <property type="molecule type" value="Genomic_DNA"/>
</dbReference>
<feature type="compositionally biased region" description="Basic and acidic residues" evidence="2">
    <location>
        <begin position="569"/>
        <end position="581"/>
    </location>
</feature>
<dbReference type="VEuPathDB" id="FungiDB:F4678DRAFT_45610"/>
<feature type="compositionally biased region" description="Low complexity" evidence="2">
    <location>
        <begin position="608"/>
        <end position="619"/>
    </location>
</feature>
<feature type="compositionally biased region" description="Pro residues" evidence="2">
    <location>
        <begin position="69"/>
        <end position="86"/>
    </location>
</feature>
<dbReference type="GO" id="GO:0008270">
    <property type="term" value="F:zinc ion binding"/>
    <property type="evidence" value="ECO:0007669"/>
    <property type="project" value="UniProtKB-KW"/>
</dbReference>
<accession>A0A9W8TMB7</accession>
<feature type="compositionally biased region" description="Polar residues" evidence="2">
    <location>
        <begin position="447"/>
        <end position="462"/>
    </location>
</feature>
<feature type="compositionally biased region" description="Basic and acidic residues" evidence="2">
    <location>
        <begin position="486"/>
        <end position="497"/>
    </location>
</feature>
<gene>
    <name evidence="4" type="ORF">NPX13_g4333</name>
</gene>
<dbReference type="AlphaFoldDB" id="A0A9W8TMB7"/>
<feature type="compositionally biased region" description="Basic and acidic residues" evidence="2">
    <location>
        <begin position="289"/>
        <end position="305"/>
    </location>
</feature>
<feature type="compositionally biased region" description="Basic and acidic residues" evidence="2">
    <location>
        <begin position="164"/>
        <end position="173"/>
    </location>
</feature>
<name>A0A9W8TMB7_9PEZI</name>
<keyword evidence="1" id="KW-0479">Metal-binding</keyword>
<feature type="compositionally biased region" description="Pro residues" evidence="2">
    <location>
        <begin position="99"/>
        <end position="116"/>
    </location>
</feature>
<keyword evidence="1" id="KW-0863">Zinc-finger</keyword>
<keyword evidence="1" id="KW-0862">Zinc</keyword>
<feature type="compositionally biased region" description="Basic residues" evidence="2">
    <location>
        <begin position="685"/>
        <end position="701"/>
    </location>
</feature>
<evidence type="ECO:0000256" key="2">
    <source>
        <dbReference type="SAM" id="MobiDB-lite"/>
    </source>
</evidence>
<dbReference type="SUPFAM" id="SSF57756">
    <property type="entry name" value="Retrovirus zinc finger-like domains"/>
    <property type="match status" value="1"/>
</dbReference>
<feature type="compositionally biased region" description="Basic residues" evidence="2">
    <location>
        <begin position="323"/>
        <end position="332"/>
    </location>
</feature>
<sequence>MANRPPGYEQAAEDVVCYNCGVKGHIFFACPEDTRTVPAGLEASRKRQASGNDYHAPTKRSKGPVVTHYPPPPPPSLPHIPPPPITYSPRPGYEALHPSPLPGPPPGPPYHIPPHPGHYDQHPSQRAGRSASRGLPHSTSRDIHEPSFQGPHRAPPNDSQYRPPHYDRYDQHRLGPPPYSRPYSAPPNRYDEQYSRPALAPPYATVHGPPHQAPFEHYPPAPGVDSYFSGPPQPYPPPPSTIPRASSQHGYGDIPQALHYAPVHGPPPVGNPSYQSHHYPSSDMPPYHARYDERFADRPSYEPQRRDHHHQHRDRRPGENRHNRERHGRRRRGDSPKGRSRSERRDDDFSWEEEAIFREAPVKTTRDLIREPLPAEWTDDPIMPPKYDKETITSRYINSTNVDDFALSVRETKAWQIVQLHPAFLAPTDVRIEKLWEYERALNLSPGLNKQNRPWTNTGTSGRQREKSSIFRTRRGHQPRYSQYHGENHLLSEDHRSQLQITPRDSEWEKTSYRDVKESEGERTTSKKPKIHSPEPGEVSESDDAEILTAVRSSSPSWEEKYHHVRRDYQKRDMHSMHDSRGAVSGGGVRLSCSPVAITPPRPTSQMSGSSPRASSTRSSHNDLSKPPSRRSSRSNPSQPSSRRNSMGSPLTPTERELLGMLPYSSDSDTGQESSIRQSVDAPKRQRQRPAKLHAAYQRRW</sequence>
<comment type="caution">
    <text evidence="4">The sequence shown here is derived from an EMBL/GenBank/DDBJ whole genome shotgun (WGS) entry which is preliminary data.</text>
</comment>
<feature type="compositionally biased region" description="Pro residues" evidence="2">
    <location>
        <begin position="231"/>
        <end position="241"/>
    </location>
</feature>
<dbReference type="PROSITE" id="PS50158">
    <property type="entry name" value="ZF_CCHC"/>
    <property type="match status" value="1"/>
</dbReference>
<protein>
    <recommendedName>
        <fullName evidence="3">CCHC-type domain-containing protein</fullName>
    </recommendedName>
</protein>
<dbReference type="Proteomes" id="UP001148614">
    <property type="component" value="Unassembled WGS sequence"/>
</dbReference>
<evidence type="ECO:0000313" key="5">
    <source>
        <dbReference type="Proteomes" id="UP001148614"/>
    </source>
</evidence>
<dbReference type="GO" id="GO:0003676">
    <property type="term" value="F:nucleic acid binding"/>
    <property type="evidence" value="ECO:0007669"/>
    <property type="project" value="InterPro"/>
</dbReference>
<feature type="region of interest" description="Disordered" evidence="2">
    <location>
        <begin position="447"/>
        <end position="545"/>
    </location>
</feature>
<evidence type="ECO:0000259" key="3">
    <source>
        <dbReference type="PROSITE" id="PS50158"/>
    </source>
</evidence>
<feature type="compositionally biased region" description="Low complexity" evidence="2">
    <location>
        <begin position="634"/>
        <end position="646"/>
    </location>
</feature>
<feature type="compositionally biased region" description="Basic residues" evidence="2">
    <location>
        <begin position="306"/>
        <end position="315"/>
    </location>
</feature>
<proteinExistence type="predicted"/>
<feature type="domain" description="CCHC-type" evidence="3">
    <location>
        <begin position="17"/>
        <end position="32"/>
    </location>
</feature>